<name>A0A011NTN9_ACCRE</name>
<evidence type="ECO:0000313" key="2">
    <source>
        <dbReference type="Proteomes" id="UP000022141"/>
    </source>
</evidence>
<comment type="caution">
    <text evidence="1">The sequence shown here is derived from an EMBL/GenBank/DDBJ whole genome shotgun (WGS) entry which is preliminary data.</text>
</comment>
<keyword evidence="2" id="KW-1185">Reference proteome</keyword>
<dbReference type="AlphaFoldDB" id="A0A011NTN9"/>
<sequence length="190" mass="18599">MNVRQVAGLFAERDGVGELAVEGVVGEIDVAQLGGHLAERAGAAVAAHVAAEVGDLVAVGEDLAIGGLGEVEGDDALRGEGEQFTGLADTVLVEVAPEAQTGEAGVEAVDLAVAVRVFLGERGEAVGGNAAGAQRGAIAEQFAAVVDAAVAVAIEDEEGIVALHPTGGGPDTVAVVVEEDGVAGVDADGF</sequence>
<dbReference type="EMBL" id="JEMY01000045">
    <property type="protein sequence ID" value="EXI86098.1"/>
    <property type="molecule type" value="Genomic_DNA"/>
</dbReference>
<organism evidence="1 2">
    <name type="scientific">Accumulibacter regalis</name>
    <dbReference type="NCBI Taxonomy" id="522306"/>
    <lineage>
        <taxon>Bacteria</taxon>
        <taxon>Pseudomonadati</taxon>
        <taxon>Pseudomonadota</taxon>
        <taxon>Betaproteobacteria</taxon>
        <taxon>Candidatus Accumulibacter</taxon>
    </lineage>
</organism>
<evidence type="ECO:0000313" key="1">
    <source>
        <dbReference type="EMBL" id="EXI86098.1"/>
    </source>
</evidence>
<gene>
    <name evidence="1" type="ORF">AW11_03227</name>
</gene>
<accession>A0A011NTN9</accession>
<proteinExistence type="predicted"/>
<protein>
    <submittedName>
        <fullName evidence="1">Uncharacterized protein</fullName>
    </submittedName>
</protein>
<dbReference type="eggNOG" id="ENOG502ZW63">
    <property type="taxonomic scope" value="Bacteria"/>
</dbReference>
<reference evidence="1" key="1">
    <citation type="submission" date="2014-02" db="EMBL/GenBank/DDBJ databases">
        <title>Expanding our view of genomic diversity in Candidatus Accumulibacter clades.</title>
        <authorList>
            <person name="Skennerton C.T."/>
            <person name="Barr J.J."/>
            <person name="Slater F.R."/>
            <person name="Bond P.L."/>
            <person name="Tyson G.W."/>
        </authorList>
    </citation>
    <scope>NUCLEOTIDE SEQUENCE [LARGE SCALE GENOMIC DNA]</scope>
</reference>
<dbReference type="Proteomes" id="UP000022141">
    <property type="component" value="Unassembled WGS sequence"/>
</dbReference>